<dbReference type="InterPro" id="IPR007884">
    <property type="entry name" value="METL9"/>
</dbReference>
<dbReference type="PANTHER" id="PTHR12890:SF0">
    <property type="entry name" value="PROTEIN-L-HISTIDINE N-PROS-METHYLTRANSFERASE"/>
    <property type="match status" value="1"/>
</dbReference>
<keyword evidence="1" id="KW-0808">Transferase</keyword>
<evidence type="ECO:0000313" key="2">
    <source>
        <dbReference type="Proteomes" id="UP001054945"/>
    </source>
</evidence>
<dbReference type="AlphaFoldDB" id="A0AAV4R398"/>
<evidence type="ECO:0000313" key="1">
    <source>
        <dbReference type="EMBL" id="GIY14882.1"/>
    </source>
</evidence>
<dbReference type="EMBL" id="BPLR01007158">
    <property type="protein sequence ID" value="GIY14882.1"/>
    <property type="molecule type" value="Genomic_DNA"/>
</dbReference>
<proteinExistence type="predicted"/>
<organism evidence="1 2">
    <name type="scientific">Caerostris extrusa</name>
    <name type="common">Bark spider</name>
    <name type="synonym">Caerostris bankana</name>
    <dbReference type="NCBI Taxonomy" id="172846"/>
    <lineage>
        <taxon>Eukaryota</taxon>
        <taxon>Metazoa</taxon>
        <taxon>Ecdysozoa</taxon>
        <taxon>Arthropoda</taxon>
        <taxon>Chelicerata</taxon>
        <taxon>Arachnida</taxon>
        <taxon>Araneae</taxon>
        <taxon>Araneomorphae</taxon>
        <taxon>Entelegynae</taxon>
        <taxon>Araneoidea</taxon>
        <taxon>Araneidae</taxon>
        <taxon>Caerostris</taxon>
    </lineage>
</organism>
<name>A0AAV4R398_CAEEX</name>
<dbReference type="Proteomes" id="UP001054945">
    <property type="component" value="Unassembled WGS sequence"/>
</dbReference>
<keyword evidence="2" id="KW-1185">Reference proteome</keyword>
<dbReference type="Pfam" id="PF05219">
    <property type="entry name" value="DREV"/>
    <property type="match status" value="1"/>
</dbReference>
<dbReference type="InterPro" id="IPR029063">
    <property type="entry name" value="SAM-dependent_MTases_sf"/>
</dbReference>
<dbReference type="Gene3D" id="3.40.50.150">
    <property type="entry name" value="Vaccinia Virus protein VP39"/>
    <property type="match status" value="1"/>
</dbReference>
<sequence length="206" mass="23675">MFVFSNAQFENIVAPFSHLKEQWMTCGNLLDLGAGDGKVTEVMARHFRNTYATEISGVMRNILTAKSYRLLDVDKWANVDEGPRYFDLISCLNLLDRCDRPITLLQQIRNKLNPDTGILVLAVVLPLHQYVESGSKYNLPEEKIQVKGRTFEEQVSDLTTSLFRPQGFQLLRWTRLPYLCEGDLDQAFYWLNDVLFVLKVSDTCDS</sequence>
<dbReference type="GO" id="GO:0106370">
    <property type="term" value="F:protein-L-histidine N-pros-methyltransferase activity"/>
    <property type="evidence" value="ECO:0007669"/>
    <property type="project" value="InterPro"/>
</dbReference>
<dbReference type="SUPFAM" id="SSF53335">
    <property type="entry name" value="S-adenosyl-L-methionine-dependent methyltransferases"/>
    <property type="match status" value="1"/>
</dbReference>
<keyword evidence="1" id="KW-0489">Methyltransferase</keyword>
<dbReference type="GO" id="GO:0032259">
    <property type="term" value="P:methylation"/>
    <property type="evidence" value="ECO:0007669"/>
    <property type="project" value="UniProtKB-KW"/>
</dbReference>
<protein>
    <submittedName>
        <fullName evidence="1">Methyltransferase-like protein 9</fullName>
    </submittedName>
</protein>
<comment type="caution">
    <text evidence="1">The sequence shown here is derived from an EMBL/GenBank/DDBJ whole genome shotgun (WGS) entry which is preliminary data.</text>
</comment>
<accession>A0AAV4R398</accession>
<gene>
    <name evidence="1" type="primary">METTL9</name>
    <name evidence="1" type="ORF">CEXT_783721</name>
</gene>
<dbReference type="CDD" id="cd02440">
    <property type="entry name" value="AdoMet_MTases"/>
    <property type="match status" value="1"/>
</dbReference>
<dbReference type="PANTHER" id="PTHR12890">
    <property type="entry name" value="DREV PROTEIN"/>
    <property type="match status" value="1"/>
</dbReference>
<reference evidence="1 2" key="1">
    <citation type="submission" date="2021-06" db="EMBL/GenBank/DDBJ databases">
        <title>Caerostris extrusa draft genome.</title>
        <authorList>
            <person name="Kono N."/>
            <person name="Arakawa K."/>
        </authorList>
    </citation>
    <scope>NUCLEOTIDE SEQUENCE [LARGE SCALE GENOMIC DNA]</scope>
</reference>